<dbReference type="EMBL" id="JAAARO010000009">
    <property type="protein sequence ID" value="KAF5743248.1"/>
    <property type="molecule type" value="Genomic_DNA"/>
</dbReference>
<accession>A0A7J7DAG8</accession>
<dbReference type="Proteomes" id="UP000593562">
    <property type="component" value="Unassembled WGS sequence"/>
</dbReference>
<comment type="caution">
    <text evidence="1">The sequence shown here is derived from an EMBL/GenBank/DDBJ whole genome shotgun (WGS) entry which is preliminary data.</text>
</comment>
<reference evidence="1 2" key="1">
    <citation type="journal article" date="2020" name="Nat. Commun.">
        <title>Genome of Tripterygium wilfordii and identification of cytochrome P450 involved in triptolide biosynthesis.</title>
        <authorList>
            <person name="Tu L."/>
            <person name="Su P."/>
            <person name="Zhang Z."/>
            <person name="Gao L."/>
            <person name="Wang J."/>
            <person name="Hu T."/>
            <person name="Zhou J."/>
            <person name="Zhang Y."/>
            <person name="Zhao Y."/>
            <person name="Liu Y."/>
            <person name="Song Y."/>
            <person name="Tong Y."/>
            <person name="Lu Y."/>
            <person name="Yang J."/>
            <person name="Xu C."/>
            <person name="Jia M."/>
            <person name="Peters R.J."/>
            <person name="Huang L."/>
            <person name="Gao W."/>
        </authorList>
    </citation>
    <scope>NUCLEOTIDE SEQUENCE [LARGE SCALE GENOMIC DNA]</scope>
    <source>
        <strain evidence="2">cv. XIE 37</strain>
        <tissue evidence="1">Leaf</tissue>
    </source>
</reference>
<name>A0A7J7DAG8_TRIWF</name>
<protein>
    <submittedName>
        <fullName evidence="1">E3 ubiquitin-protein ligase ATL42-like</fullName>
    </submittedName>
</protein>
<dbReference type="InParanoid" id="A0A7J7DAG8"/>
<organism evidence="1 2">
    <name type="scientific">Tripterygium wilfordii</name>
    <name type="common">Thunder God vine</name>
    <dbReference type="NCBI Taxonomy" id="458696"/>
    <lineage>
        <taxon>Eukaryota</taxon>
        <taxon>Viridiplantae</taxon>
        <taxon>Streptophyta</taxon>
        <taxon>Embryophyta</taxon>
        <taxon>Tracheophyta</taxon>
        <taxon>Spermatophyta</taxon>
        <taxon>Magnoliopsida</taxon>
        <taxon>eudicotyledons</taxon>
        <taxon>Gunneridae</taxon>
        <taxon>Pentapetalae</taxon>
        <taxon>rosids</taxon>
        <taxon>fabids</taxon>
        <taxon>Celastrales</taxon>
        <taxon>Celastraceae</taxon>
        <taxon>Tripterygium</taxon>
    </lineage>
</organism>
<proteinExistence type="predicted"/>
<sequence length="277" mass="31848">MKMTVGSSPLLTMKTPTCLKYKFDGKDLKSFTYSNSLRYSNFYNPSNLAEDPNIELFVHREQDHQGSSRSNINSLISEEKGKKEETLIQADGDGDRRLLLHKFKHKIIVSDVVIKNRWSDVSSSDLLFLNSEMLNIMSSNRFSKHNGFSIDDSMDKIKEDIERKRLYESKLSRIDRSLTISASNLPSTSFSDTNSLKLFDPVQKRSQSEITNFSRFKQLSVKNRNSTESSSPGTLDNGKEERIRSLWLPIARRTVQWFAGRERSLEESDCRKQPSNV</sequence>
<evidence type="ECO:0000313" key="2">
    <source>
        <dbReference type="Proteomes" id="UP000593562"/>
    </source>
</evidence>
<gene>
    <name evidence="1" type="ORF">HS088_TW09G01314</name>
</gene>
<keyword evidence="2" id="KW-1185">Reference proteome</keyword>
<evidence type="ECO:0000313" key="1">
    <source>
        <dbReference type="EMBL" id="KAF5743248.1"/>
    </source>
</evidence>
<dbReference type="AlphaFoldDB" id="A0A7J7DAG8"/>